<dbReference type="Proteomes" id="UP001055811">
    <property type="component" value="Linkage Group LG06"/>
</dbReference>
<keyword evidence="2" id="KW-1185">Reference proteome</keyword>
<protein>
    <submittedName>
        <fullName evidence="1">Uncharacterized protein</fullName>
    </submittedName>
</protein>
<organism evidence="1 2">
    <name type="scientific">Cichorium intybus</name>
    <name type="common">Chicory</name>
    <dbReference type="NCBI Taxonomy" id="13427"/>
    <lineage>
        <taxon>Eukaryota</taxon>
        <taxon>Viridiplantae</taxon>
        <taxon>Streptophyta</taxon>
        <taxon>Embryophyta</taxon>
        <taxon>Tracheophyta</taxon>
        <taxon>Spermatophyta</taxon>
        <taxon>Magnoliopsida</taxon>
        <taxon>eudicotyledons</taxon>
        <taxon>Gunneridae</taxon>
        <taxon>Pentapetalae</taxon>
        <taxon>asterids</taxon>
        <taxon>campanulids</taxon>
        <taxon>Asterales</taxon>
        <taxon>Asteraceae</taxon>
        <taxon>Cichorioideae</taxon>
        <taxon>Cichorieae</taxon>
        <taxon>Cichoriinae</taxon>
        <taxon>Cichorium</taxon>
    </lineage>
</organism>
<accession>A0ACB9BKY7</accession>
<reference evidence="2" key="1">
    <citation type="journal article" date="2022" name="Mol. Ecol. Resour.">
        <title>The genomes of chicory, endive, great burdock and yacon provide insights into Asteraceae palaeo-polyploidization history and plant inulin production.</title>
        <authorList>
            <person name="Fan W."/>
            <person name="Wang S."/>
            <person name="Wang H."/>
            <person name="Wang A."/>
            <person name="Jiang F."/>
            <person name="Liu H."/>
            <person name="Zhao H."/>
            <person name="Xu D."/>
            <person name="Zhang Y."/>
        </authorList>
    </citation>
    <scope>NUCLEOTIDE SEQUENCE [LARGE SCALE GENOMIC DNA]</scope>
    <source>
        <strain evidence="2">cv. Punajuju</strain>
    </source>
</reference>
<dbReference type="EMBL" id="CM042014">
    <property type="protein sequence ID" value="KAI3722702.1"/>
    <property type="molecule type" value="Genomic_DNA"/>
</dbReference>
<reference evidence="1 2" key="2">
    <citation type="journal article" date="2022" name="Mol. Ecol. Resour.">
        <title>The genomes of chicory, endive, great burdock and yacon provide insights into Asteraceae paleo-polyploidization history and plant inulin production.</title>
        <authorList>
            <person name="Fan W."/>
            <person name="Wang S."/>
            <person name="Wang H."/>
            <person name="Wang A."/>
            <person name="Jiang F."/>
            <person name="Liu H."/>
            <person name="Zhao H."/>
            <person name="Xu D."/>
            <person name="Zhang Y."/>
        </authorList>
    </citation>
    <scope>NUCLEOTIDE SEQUENCE [LARGE SCALE GENOMIC DNA]</scope>
    <source>
        <strain evidence="2">cv. Punajuju</strain>
        <tissue evidence="1">Leaves</tissue>
    </source>
</reference>
<sequence length="281" mass="31662">MGVPKQKWTSEEEAALKAGIAKYGPGKWSTILKDSEFISILHTRSNVDLKDKWRNMNFMGSGYGSRQRTRSAKSQPIHKSEEEHDMQICIVNPHPTLSPPLQIDDSKMPMKNPRLDSLILDTITNLKDPLGSNRASIAEYIEEKHSAPPNLERLLKAELKTLINSRKLIKVKHRYRIAASSSKSSEKKTSSPLLTKAKIDAELEKMKKMTRQQAAAFAVKAVAEAEAAIYEAEMAAKEAEVAEADAELAKVFAMRARRKPHFDYSDIETGFQMRYVECCKK</sequence>
<comment type="caution">
    <text evidence="1">The sequence shown here is derived from an EMBL/GenBank/DDBJ whole genome shotgun (WGS) entry which is preliminary data.</text>
</comment>
<name>A0ACB9BKY7_CICIN</name>
<evidence type="ECO:0000313" key="2">
    <source>
        <dbReference type="Proteomes" id="UP001055811"/>
    </source>
</evidence>
<evidence type="ECO:0000313" key="1">
    <source>
        <dbReference type="EMBL" id="KAI3722702.1"/>
    </source>
</evidence>
<proteinExistence type="predicted"/>
<gene>
    <name evidence="1" type="ORF">L2E82_33744</name>
</gene>